<evidence type="ECO:0000256" key="10">
    <source>
        <dbReference type="ARBA" id="ARBA00030262"/>
    </source>
</evidence>
<dbReference type="InterPro" id="IPR015422">
    <property type="entry name" value="PyrdxlP-dep_Trfase_small"/>
</dbReference>
<evidence type="ECO:0000259" key="12">
    <source>
        <dbReference type="Pfam" id="PF00155"/>
    </source>
</evidence>
<dbReference type="eggNOG" id="KOG0633">
    <property type="taxonomic scope" value="Eukaryota"/>
</dbReference>
<keyword evidence="7" id="KW-0808">Transferase</keyword>
<dbReference type="InterPro" id="IPR015424">
    <property type="entry name" value="PyrdxlP-dep_Trfase"/>
</dbReference>
<dbReference type="PANTHER" id="PTHR42885">
    <property type="entry name" value="HISTIDINOL-PHOSPHATE AMINOTRANSFERASE-RELATED"/>
    <property type="match status" value="1"/>
</dbReference>
<keyword evidence="5" id="KW-0032">Aminotransferase</keyword>
<reference evidence="14" key="2">
    <citation type="submission" date="2009-11" db="EMBL/GenBank/DDBJ databases">
        <title>The Genome Sequence of Allomyces macrogynus strain ATCC 38327.</title>
        <authorList>
            <consortium name="The Broad Institute Genome Sequencing Platform"/>
            <person name="Russ C."/>
            <person name="Cuomo C."/>
            <person name="Shea T."/>
            <person name="Young S.K."/>
            <person name="Zeng Q."/>
            <person name="Koehrsen M."/>
            <person name="Haas B."/>
            <person name="Borodovsky M."/>
            <person name="Guigo R."/>
            <person name="Alvarado L."/>
            <person name="Berlin A."/>
            <person name="Borenstein D."/>
            <person name="Chen Z."/>
            <person name="Engels R."/>
            <person name="Freedman E."/>
            <person name="Gellesch M."/>
            <person name="Goldberg J."/>
            <person name="Griggs A."/>
            <person name="Gujja S."/>
            <person name="Heiman D."/>
            <person name="Hepburn T."/>
            <person name="Howarth C."/>
            <person name="Jen D."/>
            <person name="Larson L."/>
            <person name="Lewis B."/>
            <person name="Mehta T."/>
            <person name="Park D."/>
            <person name="Pearson M."/>
            <person name="Roberts A."/>
            <person name="Saif S."/>
            <person name="Shenoy N."/>
            <person name="Sisk P."/>
            <person name="Stolte C."/>
            <person name="Sykes S."/>
            <person name="Walk T."/>
            <person name="White J."/>
            <person name="Yandava C."/>
            <person name="Burger G."/>
            <person name="Gray M.W."/>
            <person name="Holland P.W.H."/>
            <person name="King N."/>
            <person name="Lang F.B.F."/>
            <person name="Roger A.J."/>
            <person name="Ruiz-Trillo I."/>
            <person name="Lander E."/>
            <person name="Nusbaum C."/>
        </authorList>
    </citation>
    <scope>NUCLEOTIDE SEQUENCE [LARGE SCALE GENOMIC DNA]</scope>
    <source>
        <strain evidence="14">ATCC 38327</strain>
    </source>
</reference>
<evidence type="ECO:0000256" key="8">
    <source>
        <dbReference type="ARBA" id="ARBA00022898"/>
    </source>
</evidence>
<comment type="cofactor">
    <cofactor evidence="1">
        <name>pyridoxal 5'-phosphate</name>
        <dbReference type="ChEBI" id="CHEBI:597326"/>
    </cofactor>
</comment>
<organism evidence="13 14">
    <name type="scientific">Allomyces macrogynus (strain ATCC 38327)</name>
    <name type="common">Allomyces javanicus var. macrogynus</name>
    <dbReference type="NCBI Taxonomy" id="578462"/>
    <lineage>
        <taxon>Eukaryota</taxon>
        <taxon>Fungi</taxon>
        <taxon>Fungi incertae sedis</taxon>
        <taxon>Blastocladiomycota</taxon>
        <taxon>Blastocladiomycetes</taxon>
        <taxon>Blastocladiales</taxon>
        <taxon>Blastocladiaceae</taxon>
        <taxon>Allomyces</taxon>
    </lineage>
</organism>
<dbReference type="InterPro" id="IPR015421">
    <property type="entry name" value="PyrdxlP-dep_Trfase_major"/>
</dbReference>
<protein>
    <recommendedName>
        <fullName evidence="4">histidinol-phosphate transaminase</fullName>
        <ecNumber evidence="4">2.6.1.9</ecNumber>
    </recommendedName>
    <alternativeName>
        <fullName evidence="10">Imidazole acetol-phosphate transaminase</fullName>
    </alternativeName>
</protein>
<dbReference type="EC" id="2.6.1.9" evidence="4"/>
<dbReference type="InterPro" id="IPR004839">
    <property type="entry name" value="Aminotransferase_I/II_large"/>
</dbReference>
<dbReference type="CDD" id="cd00609">
    <property type="entry name" value="AAT_like"/>
    <property type="match status" value="1"/>
</dbReference>
<keyword evidence="14" id="KW-1185">Reference proteome</keyword>
<dbReference type="GO" id="GO:0030170">
    <property type="term" value="F:pyridoxal phosphate binding"/>
    <property type="evidence" value="ECO:0007669"/>
    <property type="project" value="InterPro"/>
</dbReference>
<comment type="pathway">
    <text evidence="2">Amino-acid biosynthesis; L-histidine biosynthesis; L-histidine from 5-phospho-alpha-D-ribose 1-diphosphate: step 7/9.</text>
</comment>
<proteinExistence type="inferred from homology"/>
<dbReference type="EMBL" id="GG745330">
    <property type="protein sequence ID" value="KNE56124.1"/>
    <property type="molecule type" value="Genomic_DNA"/>
</dbReference>
<evidence type="ECO:0000313" key="13">
    <source>
        <dbReference type="EMBL" id="KNE56124.1"/>
    </source>
</evidence>
<evidence type="ECO:0000256" key="2">
    <source>
        <dbReference type="ARBA" id="ARBA00005011"/>
    </source>
</evidence>
<dbReference type="GO" id="GO:0000105">
    <property type="term" value="P:L-histidine biosynthetic process"/>
    <property type="evidence" value="ECO:0007669"/>
    <property type="project" value="UniProtKB-KW"/>
</dbReference>
<dbReference type="STRING" id="578462.A0A0L0S192"/>
<accession>A0A0L0S192</accession>
<dbReference type="AlphaFoldDB" id="A0A0L0S192"/>
<evidence type="ECO:0000256" key="11">
    <source>
        <dbReference type="ARBA" id="ARBA00047481"/>
    </source>
</evidence>
<dbReference type="HAMAP" id="MF_01023">
    <property type="entry name" value="HisC_aminotrans_2"/>
    <property type="match status" value="1"/>
</dbReference>
<keyword evidence="6" id="KW-0028">Amino-acid biosynthesis</keyword>
<evidence type="ECO:0000256" key="1">
    <source>
        <dbReference type="ARBA" id="ARBA00001933"/>
    </source>
</evidence>
<evidence type="ECO:0000256" key="4">
    <source>
        <dbReference type="ARBA" id="ARBA00012748"/>
    </source>
</evidence>
<keyword evidence="9" id="KW-0368">Histidine biosynthesis</keyword>
<dbReference type="InterPro" id="IPR001917">
    <property type="entry name" value="Aminotrans_II_pyridoxalP_BS"/>
</dbReference>
<feature type="domain" description="Aminotransferase class I/classII large" evidence="12">
    <location>
        <begin position="32"/>
        <end position="375"/>
    </location>
</feature>
<comment type="catalytic activity">
    <reaction evidence="11">
        <text>L-histidinol phosphate + 2-oxoglutarate = 3-(imidazol-4-yl)-2-oxopropyl phosphate + L-glutamate</text>
        <dbReference type="Rhea" id="RHEA:23744"/>
        <dbReference type="ChEBI" id="CHEBI:16810"/>
        <dbReference type="ChEBI" id="CHEBI:29985"/>
        <dbReference type="ChEBI" id="CHEBI:57766"/>
        <dbReference type="ChEBI" id="CHEBI:57980"/>
        <dbReference type="EC" id="2.6.1.9"/>
    </reaction>
</comment>
<gene>
    <name evidence="13" type="ORF">AMAG_01961</name>
</gene>
<sequence>MSPKNFSLEALIRPNILKLKPYRCARDDYSEGILLDANENAFGPSVPAAAHHDLPDTLLARYPDPYQRELKAQLADWRGLTRAAWDHVFLGVGSDEVLDIVMRVACTPGTDKILVCPPTYGMYTVSADINDVEVVKVPLDVDRAFALDVDAVLKALEADAKIKVVFLCSPGNPTGSVLVESDVRRILDFDGWNGLVVMDEAYIDFADQRSAVALIKQYPNLLVSQTFSKSFGMAGVRLGVAYAQPPLIAVLSKTKAPYNISNPTAQLGIAAMSPQGLSTFKTNIAAAKEQRARLLRELPKLPRAGKILGTSDANFVLIQVLGKDGRPCNATALALYKALAEEHKVVVRFRGNDYGCNACVRVTVGTREEVDYLLAKWRTHFATAKV</sequence>
<evidence type="ECO:0000256" key="6">
    <source>
        <dbReference type="ARBA" id="ARBA00022605"/>
    </source>
</evidence>
<dbReference type="SUPFAM" id="SSF53383">
    <property type="entry name" value="PLP-dependent transferases"/>
    <property type="match status" value="1"/>
</dbReference>
<dbReference type="PROSITE" id="PS00599">
    <property type="entry name" value="AA_TRANSFER_CLASS_2"/>
    <property type="match status" value="1"/>
</dbReference>
<dbReference type="NCBIfam" id="TIGR01141">
    <property type="entry name" value="hisC"/>
    <property type="match status" value="1"/>
</dbReference>
<dbReference type="Gene3D" id="3.90.1150.10">
    <property type="entry name" value="Aspartate Aminotransferase, domain 1"/>
    <property type="match status" value="1"/>
</dbReference>
<dbReference type="Proteomes" id="UP000054350">
    <property type="component" value="Unassembled WGS sequence"/>
</dbReference>
<evidence type="ECO:0000256" key="5">
    <source>
        <dbReference type="ARBA" id="ARBA00022576"/>
    </source>
</evidence>
<dbReference type="OMA" id="FPPLNDW"/>
<dbReference type="InterPro" id="IPR005861">
    <property type="entry name" value="HisP_aminotrans"/>
</dbReference>
<reference evidence="13 14" key="1">
    <citation type="submission" date="2009-11" db="EMBL/GenBank/DDBJ databases">
        <title>Annotation of Allomyces macrogynus ATCC 38327.</title>
        <authorList>
            <consortium name="The Broad Institute Genome Sequencing Platform"/>
            <person name="Russ C."/>
            <person name="Cuomo C."/>
            <person name="Burger G."/>
            <person name="Gray M.W."/>
            <person name="Holland P.W.H."/>
            <person name="King N."/>
            <person name="Lang F.B.F."/>
            <person name="Roger A.J."/>
            <person name="Ruiz-Trillo I."/>
            <person name="Young S.K."/>
            <person name="Zeng Q."/>
            <person name="Gargeya S."/>
            <person name="Fitzgerald M."/>
            <person name="Haas B."/>
            <person name="Abouelleil A."/>
            <person name="Alvarado L."/>
            <person name="Arachchi H.M."/>
            <person name="Berlin A."/>
            <person name="Chapman S.B."/>
            <person name="Gearin G."/>
            <person name="Goldberg J."/>
            <person name="Griggs A."/>
            <person name="Gujja S."/>
            <person name="Hansen M."/>
            <person name="Heiman D."/>
            <person name="Howarth C."/>
            <person name="Larimer J."/>
            <person name="Lui A."/>
            <person name="MacDonald P.J.P."/>
            <person name="McCowen C."/>
            <person name="Montmayeur A."/>
            <person name="Murphy C."/>
            <person name="Neiman D."/>
            <person name="Pearson M."/>
            <person name="Priest M."/>
            <person name="Roberts A."/>
            <person name="Saif S."/>
            <person name="Shea T."/>
            <person name="Sisk P."/>
            <person name="Stolte C."/>
            <person name="Sykes S."/>
            <person name="Wortman J."/>
            <person name="Nusbaum C."/>
            <person name="Birren B."/>
        </authorList>
    </citation>
    <scope>NUCLEOTIDE SEQUENCE [LARGE SCALE GENOMIC DNA]</scope>
    <source>
        <strain evidence="13 14">ATCC 38327</strain>
    </source>
</reference>
<evidence type="ECO:0000256" key="3">
    <source>
        <dbReference type="ARBA" id="ARBA00008392"/>
    </source>
</evidence>
<evidence type="ECO:0000256" key="9">
    <source>
        <dbReference type="ARBA" id="ARBA00023102"/>
    </source>
</evidence>
<evidence type="ECO:0000256" key="7">
    <source>
        <dbReference type="ARBA" id="ARBA00022679"/>
    </source>
</evidence>
<dbReference type="VEuPathDB" id="FungiDB:AMAG_01961"/>
<name>A0A0L0S192_ALLM3</name>
<keyword evidence="8" id="KW-0663">Pyridoxal phosphate</keyword>
<dbReference type="GO" id="GO:0004400">
    <property type="term" value="F:histidinol-phosphate transaminase activity"/>
    <property type="evidence" value="ECO:0007669"/>
    <property type="project" value="UniProtKB-EC"/>
</dbReference>
<dbReference type="OrthoDB" id="2015537at2759"/>
<dbReference type="PANTHER" id="PTHR42885:SF2">
    <property type="entry name" value="HISTIDINOL-PHOSPHATE AMINOTRANSFERASE"/>
    <property type="match status" value="1"/>
</dbReference>
<evidence type="ECO:0000313" key="14">
    <source>
        <dbReference type="Proteomes" id="UP000054350"/>
    </source>
</evidence>
<dbReference type="Pfam" id="PF00155">
    <property type="entry name" value="Aminotran_1_2"/>
    <property type="match status" value="1"/>
</dbReference>
<comment type="similarity">
    <text evidence="3">Belongs to the class-II pyridoxal-phosphate-dependent aminotransferase family.</text>
</comment>
<dbReference type="Gene3D" id="3.40.640.10">
    <property type="entry name" value="Type I PLP-dependent aspartate aminotransferase-like (Major domain)"/>
    <property type="match status" value="1"/>
</dbReference>